<dbReference type="Pfam" id="PF13847">
    <property type="entry name" value="Methyltransf_31"/>
    <property type="match status" value="1"/>
</dbReference>
<feature type="binding site" evidence="1">
    <location>
        <position position="25"/>
    </location>
    <ligand>
        <name>Zn(2+)</name>
        <dbReference type="ChEBI" id="CHEBI:29105"/>
    </ligand>
</feature>
<feature type="binding site" evidence="1">
    <location>
        <position position="21"/>
    </location>
    <ligand>
        <name>Zn(2+)</name>
        <dbReference type="ChEBI" id="CHEBI:29105"/>
    </ligand>
</feature>
<feature type="binding site" evidence="2">
    <location>
        <position position="187"/>
    </location>
    <ligand>
        <name>S-adenosyl-L-methionine</name>
        <dbReference type="ChEBI" id="CHEBI:59789"/>
    </ligand>
</feature>
<dbReference type="InterPro" id="IPR048647">
    <property type="entry name" value="RlmA_N"/>
</dbReference>
<dbReference type="PANTHER" id="PTHR43460">
    <property type="entry name" value="METHYLTRANSFERASE"/>
    <property type="match status" value="1"/>
</dbReference>
<feature type="binding site" evidence="2">
    <location>
        <begin position="96"/>
        <end position="97"/>
    </location>
    <ligand>
        <name>S-adenosyl-L-methionine</name>
        <dbReference type="ChEBI" id="CHEBI:59789"/>
    </ligand>
</feature>
<evidence type="ECO:0000313" key="5">
    <source>
        <dbReference type="EMBL" id="GLQ75319.1"/>
    </source>
</evidence>
<keyword evidence="2" id="KW-0949">S-adenosyl-L-methionine</keyword>
<keyword evidence="6" id="KW-1185">Reference proteome</keyword>
<dbReference type="Gene3D" id="3.40.50.150">
    <property type="entry name" value="Vaccinia Virus protein VP39"/>
    <property type="match status" value="1"/>
</dbReference>
<evidence type="ECO:0000256" key="2">
    <source>
        <dbReference type="PIRSR" id="PIRSR018249-2"/>
    </source>
</evidence>
<dbReference type="AlphaFoldDB" id="A0AAV5NYE2"/>
<dbReference type="FunFam" id="3.40.50.150:FF:000163">
    <property type="entry name" value="23S rRNA methyltransferase A"/>
    <property type="match status" value="1"/>
</dbReference>
<dbReference type="InterPro" id="IPR025714">
    <property type="entry name" value="Methyltranfer_dom"/>
</dbReference>
<keyword evidence="1" id="KW-0479">Metal-binding</keyword>
<protein>
    <submittedName>
        <fullName evidence="5">23S rRNA (Guanine(745)-N(1))-methyltransferase</fullName>
    </submittedName>
</protein>
<comment type="caution">
    <text evidence="5">The sequence shown here is derived from an EMBL/GenBank/DDBJ whole genome shotgun (WGS) entry which is preliminary data.</text>
</comment>
<reference evidence="6" key="1">
    <citation type="journal article" date="2019" name="Int. J. Syst. Evol. Microbiol.">
        <title>The Global Catalogue of Microorganisms (GCM) 10K type strain sequencing project: providing services to taxonomists for standard genome sequencing and annotation.</title>
        <authorList>
            <consortium name="The Broad Institute Genomics Platform"/>
            <consortium name="The Broad Institute Genome Sequencing Center for Infectious Disease"/>
            <person name="Wu L."/>
            <person name="Ma J."/>
        </authorList>
    </citation>
    <scope>NUCLEOTIDE SEQUENCE [LARGE SCALE GENOMIC DNA]</scope>
    <source>
        <strain evidence="6">NBRC 15640</strain>
    </source>
</reference>
<dbReference type="PIRSF" id="PIRSF018249">
    <property type="entry name" value="MyrA_prd"/>
    <property type="match status" value="1"/>
</dbReference>
<evidence type="ECO:0000313" key="6">
    <source>
        <dbReference type="Proteomes" id="UP001156690"/>
    </source>
</evidence>
<feature type="binding site" evidence="1">
    <location>
        <position position="5"/>
    </location>
    <ligand>
        <name>Zn(2+)</name>
        <dbReference type="ChEBI" id="CHEBI:29105"/>
    </ligand>
</feature>
<accession>A0AAV5NYE2</accession>
<dbReference type="GO" id="GO:0046872">
    <property type="term" value="F:metal ion binding"/>
    <property type="evidence" value="ECO:0007669"/>
    <property type="project" value="UniProtKB-KW"/>
</dbReference>
<dbReference type="RefSeq" id="WP_126609097.1">
    <property type="nucleotide sequence ID" value="NZ_AP025144.1"/>
</dbReference>
<dbReference type="PANTHER" id="PTHR43460:SF1">
    <property type="entry name" value="METHYLTRANSFERASE TYPE 11 DOMAIN-CONTAINING PROTEIN"/>
    <property type="match status" value="1"/>
</dbReference>
<feature type="domain" description="Methyltransferase" evidence="3">
    <location>
        <begin position="87"/>
        <end position="200"/>
    </location>
</feature>
<feature type="binding site" evidence="1">
    <location>
        <position position="8"/>
    </location>
    <ligand>
        <name>Zn(2+)</name>
        <dbReference type="ChEBI" id="CHEBI:29105"/>
    </ligand>
</feature>
<evidence type="ECO:0000259" key="3">
    <source>
        <dbReference type="Pfam" id="PF13847"/>
    </source>
</evidence>
<name>A0AAV5NYE2_9VIBR</name>
<evidence type="ECO:0000259" key="4">
    <source>
        <dbReference type="Pfam" id="PF21302"/>
    </source>
</evidence>
<feature type="binding site" evidence="2">
    <location>
        <position position="67"/>
    </location>
    <ligand>
        <name>S-adenosyl-L-methionine</name>
        <dbReference type="ChEBI" id="CHEBI:59789"/>
    </ligand>
</feature>
<dbReference type="CDD" id="cd02440">
    <property type="entry name" value="AdoMet_MTases"/>
    <property type="match status" value="1"/>
</dbReference>
<dbReference type="Proteomes" id="UP001156690">
    <property type="component" value="Unassembled WGS sequence"/>
</dbReference>
<dbReference type="SUPFAM" id="SSF53335">
    <property type="entry name" value="S-adenosyl-L-methionine-dependent methyltransferases"/>
    <property type="match status" value="1"/>
</dbReference>
<sequence length="272" mass="31159">MSYQCPLCQTKLDFVQHHYRCENNHQFDVAKEGYVNLMPAHHKRSKDPGDNKEMTQARRRFLDSGHYDKLRDTVADTCRKWLDNTSAQLLDIGCGEGYYTNQVESTLRASNPHAKVFGLDISKVAIRYAAKRYRGCQFSVASSHRLPFADQSLDAVLRIYAPCKADELKRAIRPQGVVVTVTPAARHLYQLREGIYDDVRLHDEAHETIDGFSLLGEEKLNYTMPLNGNEALDLLQMTPFAWKATDEFRQSLSNSSTFECEADFIIRAYQRV</sequence>
<evidence type="ECO:0000256" key="1">
    <source>
        <dbReference type="PIRSR" id="PIRSR018249-1"/>
    </source>
</evidence>
<dbReference type="InterPro" id="IPR029063">
    <property type="entry name" value="SAM-dependent_MTases_sf"/>
</dbReference>
<organism evidence="5 6">
    <name type="scientific">Vibrio penaeicida</name>
    <dbReference type="NCBI Taxonomy" id="104609"/>
    <lineage>
        <taxon>Bacteria</taxon>
        <taxon>Pseudomonadati</taxon>
        <taxon>Pseudomonadota</taxon>
        <taxon>Gammaproteobacteria</taxon>
        <taxon>Vibrionales</taxon>
        <taxon>Vibrionaceae</taxon>
        <taxon>Vibrio</taxon>
    </lineage>
</organism>
<gene>
    <name evidence="5" type="primary">rrmA</name>
    <name evidence="5" type="ORF">GCM10007932_46810</name>
</gene>
<dbReference type="GO" id="GO:0008168">
    <property type="term" value="F:methyltransferase activity"/>
    <property type="evidence" value="ECO:0007669"/>
    <property type="project" value="InterPro"/>
</dbReference>
<dbReference type="Pfam" id="PF21302">
    <property type="entry name" value="Zn_ribbon_RlmA"/>
    <property type="match status" value="1"/>
</dbReference>
<dbReference type="InterPro" id="IPR016718">
    <property type="entry name" value="rRNA_m1G-MeTrfase_A_prd"/>
</dbReference>
<proteinExistence type="predicted"/>
<dbReference type="InterPro" id="IPR052939">
    <property type="entry name" value="23S_rRNA_MeTrnsfrase_RlmA"/>
</dbReference>
<dbReference type="EMBL" id="BSNX01000067">
    <property type="protein sequence ID" value="GLQ75319.1"/>
    <property type="molecule type" value="Genomic_DNA"/>
</dbReference>
<feature type="domain" description="23S rRNA (guanine(745)-N(1))-methyltransferase N-terminal" evidence="4">
    <location>
        <begin position="3"/>
        <end position="46"/>
    </location>
</feature>
<dbReference type="NCBIfam" id="NF008300">
    <property type="entry name" value="PRK11088.1"/>
    <property type="match status" value="1"/>
</dbReference>
<keyword evidence="1" id="KW-0862">Zinc</keyword>